<evidence type="ECO:0000256" key="1">
    <source>
        <dbReference type="SAM" id="MobiDB-lite"/>
    </source>
</evidence>
<proteinExistence type="predicted"/>
<reference evidence="2" key="1">
    <citation type="submission" date="2023-07" db="EMBL/GenBank/DDBJ databases">
        <title>A chromosome-level genome assembly of Lolium multiflorum.</title>
        <authorList>
            <person name="Chen Y."/>
            <person name="Copetti D."/>
            <person name="Kolliker R."/>
            <person name="Studer B."/>
        </authorList>
    </citation>
    <scope>NUCLEOTIDE SEQUENCE</scope>
    <source>
        <strain evidence="2">02402/16</strain>
        <tissue evidence="2">Leaf</tissue>
    </source>
</reference>
<protein>
    <submittedName>
        <fullName evidence="2">Uncharacterized protein</fullName>
    </submittedName>
</protein>
<evidence type="ECO:0000313" key="2">
    <source>
        <dbReference type="EMBL" id="KAK1643678.1"/>
    </source>
</evidence>
<name>A0AAD8S2E2_LOLMU</name>
<sequence>MCGRARRRNAVDERRGTGGRGETPEMNTKVREGGGAKPATSSKVWDGGREAHEEKIHGGYYCLGRVVGGHWAG</sequence>
<gene>
    <name evidence="2" type="ORF">QYE76_061483</name>
</gene>
<accession>A0AAD8S2E2</accession>
<evidence type="ECO:0000313" key="3">
    <source>
        <dbReference type="Proteomes" id="UP001231189"/>
    </source>
</evidence>
<keyword evidence="3" id="KW-1185">Reference proteome</keyword>
<dbReference type="Proteomes" id="UP001231189">
    <property type="component" value="Unassembled WGS sequence"/>
</dbReference>
<organism evidence="2 3">
    <name type="scientific">Lolium multiflorum</name>
    <name type="common">Italian ryegrass</name>
    <name type="synonym">Lolium perenne subsp. multiflorum</name>
    <dbReference type="NCBI Taxonomy" id="4521"/>
    <lineage>
        <taxon>Eukaryota</taxon>
        <taxon>Viridiplantae</taxon>
        <taxon>Streptophyta</taxon>
        <taxon>Embryophyta</taxon>
        <taxon>Tracheophyta</taxon>
        <taxon>Spermatophyta</taxon>
        <taxon>Magnoliopsida</taxon>
        <taxon>Liliopsida</taxon>
        <taxon>Poales</taxon>
        <taxon>Poaceae</taxon>
        <taxon>BOP clade</taxon>
        <taxon>Pooideae</taxon>
        <taxon>Poodae</taxon>
        <taxon>Poeae</taxon>
        <taxon>Poeae Chloroplast Group 2 (Poeae type)</taxon>
        <taxon>Loliodinae</taxon>
        <taxon>Loliinae</taxon>
        <taxon>Lolium</taxon>
    </lineage>
</organism>
<dbReference type="EMBL" id="JAUUTY010000004">
    <property type="protein sequence ID" value="KAK1643678.1"/>
    <property type="molecule type" value="Genomic_DNA"/>
</dbReference>
<comment type="caution">
    <text evidence="2">The sequence shown here is derived from an EMBL/GenBank/DDBJ whole genome shotgun (WGS) entry which is preliminary data.</text>
</comment>
<dbReference type="AlphaFoldDB" id="A0AAD8S2E2"/>
<feature type="region of interest" description="Disordered" evidence="1">
    <location>
        <begin position="1"/>
        <end position="48"/>
    </location>
</feature>